<dbReference type="RefSeq" id="WP_238204782.1">
    <property type="nucleotide sequence ID" value="NZ_JBHTND010000022.1"/>
</dbReference>
<organism evidence="1 2">
    <name type="scientific">Methylobacterium marchantiae</name>
    <dbReference type="NCBI Taxonomy" id="600331"/>
    <lineage>
        <taxon>Bacteria</taxon>
        <taxon>Pseudomonadati</taxon>
        <taxon>Pseudomonadota</taxon>
        <taxon>Alphaproteobacteria</taxon>
        <taxon>Hyphomicrobiales</taxon>
        <taxon>Methylobacteriaceae</taxon>
        <taxon>Methylobacterium</taxon>
    </lineage>
</organism>
<dbReference type="EMBL" id="JBHTND010000022">
    <property type="protein sequence ID" value="MFD1303045.1"/>
    <property type="molecule type" value="Genomic_DNA"/>
</dbReference>
<evidence type="ECO:0008006" key="3">
    <source>
        <dbReference type="Google" id="ProtNLM"/>
    </source>
</evidence>
<keyword evidence="2" id="KW-1185">Reference proteome</keyword>
<evidence type="ECO:0000313" key="2">
    <source>
        <dbReference type="Proteomes" id="UP001597176"/>
    </source>
</evidence>
<evidence type="ECO:0000313" key="1">
    <source>
        <dbReference type="EMBL" id="MFD1303045.1"/>
    </source>
</evidence>
<protein>
    <recommendedName>
        <fullName evidence="3">DUF4304 domain-containing protein</fullName>
    </recommendedName>
</protein>
<sequence>MTNAKQIRQVFKPLMERHDDLVHLGAGYLWLRPVRHVALRVLIERSSHKDMCTPQWTMVKTFIPGVDLTVSIGQAGYLMPPESAPVPHWIWSDPTIVAALISAIETEALPRLRAIDSLQAFQALYADNPFYRRDQWPENRMIVDIALGDLDEARILCESLEPEIRENRYPDDPWFQKRRRKVLAVAEPLFANDRAALAEILHGWEADNIRGTKIEPYWEPTPFPLETAPG</sequence>
<reference evidence="2" key="1">
    <citation type="journal article" date="2019" name="Int. J. Syst. Evol. Microbiol.">
        <title>The Global Catalogue of Microorganisms (GCM) 10K type strain sequencing project: providing services to taxonomists for standard genome sequencing and annotation.</title>
        <authorList>
            <consortium name="The Broad Institute Genomics Platform"/>
            <consortium name="The Broad Institute Genome Sequencing Center for Infectious Disease"/>
            <person name="Wu L."/>
            <person name="Ma J."/>
        </authorList>
    </citation>
    <scope>NUCLEOTIDE SEQUENCE [LARGE SCALE GENOMIC DNA]</scope>
    <source>
        <strain evidence="2">CCUG 56108</strain>
    </source>
</reference>
<comment type="caution">
    <text evidence="1">The sequence shown here is derived from an EMBL/GenBank/DDBJ whole genome shotgun (WGS) entry which is preliminary data.</text>
</comment>
<name>A0ABW3X1E3_9HYPH</name>
<gene>
    <name evidence="1" type="ORF">ACFQ4G_15835</name>
</gene>
<proteinExistence type="predicted"/>
<accession>A0ABW3X1E3</accession>
<dbReference type="Proteomes" id="UP001597176">
    <property type="component" value="Unassembled WGS sequence"/>
</dbReference>